<dbReference type="GeneID" id="31015172"/>
<dbReference type="STRING" id="236234.A0A1J9RZB3"/>
<evidence type="ECO:0000313" key="3">
    <source>
        <dbReference type="Proteomes" id="UP000183809"/>
    </source>
</evidence>
<evidence type="ECO:0000313" key="2">
    <source>
        <dbReference type="EMBL" id="OJD32789.1"/>
    </source>
</evidence>
<evidence type="ECO:0000256" key="1">
    <source>
        <dbReference type="SAM" id="MobiDB-lite"/>
    </source>
</evidence>
<feature type="region of interest" description="Disordered" evidence="1">
    <location>
        <begin position="82"/>
        <end position="136"/>
    </location>
</feature>
<protein>
    <submittedName>
        <fullName evidence="2">Mads box transcription factor mcm1</fullName>
    </submittedName>
</protein>
<organism evidence="2 3">
    <name type="scientific">Diplodia corticola</name>
    <dbReference type="NCBI Taxonomy" id="236234"/>
    <lineage>
        <taxon>Eukaryota</taxon>
        <taxon>Fungi</taxon>
        <taxon>Dikarya</taxon>
        <taxon>Ascomycota</taxon>
        <taxon>Pezizomycotina</taxon>
        <taxon>Dothideomycetes</taxon>
        <taxon>Dothideomycetes incertae sedis</taxon>
        <taxon>Botryosphaeriales</taxon>
        <taxon>Botryosphaeriaceae</taxon>
        <taxon>Diplodia</taxon>
    </lineage>
</organism>
<comment type="caution">
    <text evidence="2">The sequence shown here is derived from an EMBL/GenBank/DDBJ whole genome shotgun (WGS) entry which is preliminary data.</text>
</comment>
<dbReference type="OrthoDB" id="3939631at2759"/>
<gene>
    <name evidence="2" type="ORF">BKCO1_3600042</name>
</gene>
<dbReference type="AlphaFoldDB" id="A0A1J9RZB3"/>
<proteinExistence type="predicted"/>
<dbReference type="EMBL" id="MNUE01000036">
    <property type="protein sequence ID" value="OJD32789.1"/>
    <property type="molecule type" value="Genomic_DNA"/>
</dbReference>
<dbReference type="Proteomes" id="UP000183809">
    <property type="component" value="Unassembled WGS sequence"/>
</dbReference>
<name>A0A1J9RZB3_9PEZI</name>
<dbReference type="RefSeq" id="XP_020129049.1">
    <property type="nucleotide sequence ID" value="XM_020274911.1"/>
</dbReference>
<accession>A0A1J9RZB3</accession>
<reference evidence="2 3" key="1">
    <citation type="submission" date="2016-10" db="EMBL/GenBank/DDBJ databases">
        <title>Proteomics and genomics reveal pathogen-plant mechanisms compatible with a hemibiotrophic lifestyle of Diplodia corticola.</title>
        <authorList>
            <person name="Fernandes I."/>
            <person name="De Jonge R."/>
            <person name="Van De Peer Y."/>
            <person name="Devreese B."/>
            <person name="Alves A."/>
            <person name="Esteves A.C."/>
        </authorList>
    </citation>
    <scope>NUCLEOTIDE SEQUENCE [LARGE SCALE GENOMIC DNA]</scope>
    <source>
        <strain evidence="2 3">CBS 112549</strain>
    </source>
</reference>
<feature type="compositionally biased region" description="Basic residues" evidence="1">
    <location>
        <begin position="116"/>
        <end position="127"/>
    </location>
</feature>
<keyword evidence="3" id="KW-1185">Reference proteome</keyword>
<sequence>MPTMYDASKVENLSEADKMRLIVAYLNHSEPNNVNWDLAATEAGSKSKGSYKKLVANALKKLTPDTVVEGDDGLSATLPLSITKSVSAPAAKQGRKRAASVDDGEDDDVKAEKEGTKRRKAPTKKAVKKEDGEEAM</sequence>